<gene>
    <name evidence="2" type="ORF">B7P43_G10249</name>
</gene>
<evidence type="ECO:0000313" key="2">
    <source>
        <dbReference type="EMBL" id="PNF14704.1"/>
    </source>
</evidence>
<accession>A0A2J7PED9</accession>
<dbReference type="Proteomes" id="UP000235965">
    <property type="component" value="Unassembled WGS sequence"/>
</dbReference>
<organism evidence="2 3">
    <name type="scientific">Cryptotermes secundus</name>
    <dbReference type="NCBI Taxonomy" id="105785"/>
    <lineage>
        <taxon>Eukaryota</taxon>
        <taxon>Metazoa</taxon>
        <taxon>Ecdysozoa</taxon>
        <taxon>Arthropoda</taxon>
        <taxon>Hexapoda</taxon>
        <taxon>Insecta</taxon>
        <taxon>Pterygota</taxon>
        <taxon>Neoptera</taxon>
        <taxon>Polyneoptera</taxon>
        <taxon>Dictyoptera</taxon>
        <taxon>Blattodea</taxon>
        <taxon>Blattoidea</taxon>
        <taxon>Termitoidae</taxon>
        <taxon>Kalotermitidae</taxon>
        <taxon>Cryptotermitinae</taxon>
        <taxon>Cryptotermes</taxon>
    </lineage>
</organism>
<feature type="compositionally biased region" description="Polar residues" evidence="1">
    <location>
        <begin position="49"/>
        <end position="61"/>
    </location>
</feature>
<name>A0A2J7PED9_9NEOP</name>
<sequence length="61" mass="7177">MENWGHIYPDKYDILRITDFLDLSIIWYCKEHNFSPEDGNIPFPKTGSFRITNDGQSPKSQ</sequence>
<dbReference type="AlphaFoldDB" id="A0A2J7PED9"/>
<evidence type="ECO:0000313" key="3">
    <source>
        <dbReference type="Proteomes" id="UP000235965"/>
    </source>
</evidence>
<dbReference type="EMBL" id="NEVH01026101">
    <property type="protein sequence ID" value="PNF14704.1"/>
    <property type="molecule type" value="Genomic_DNA"/>
</dbReference>
<comment type="caution">
    <text evidence="2">The sequence shown here is derived from an EMBL/GenBank/DDBJ whole genome shotgun (WGS) entry which is preliminary data.</text>
</comment>
<evidence type="ECO:0000256" key="1">
    <source>
        <dbReference type="SAM" id="MobiDB-lite"/>
    </source>
</evidence>
<keyword evidence="3" id="KW-1185">Reference proteome</keyword>
<dbReference type="InParanoid" id="A0A2J7PED9"/>
<protein>
    <submittedName>
        <fullName evidence="2">Uncharacterized protein</fullName>
    </submittedName>
</protein>
<feature type="region of interest" description="Disordered" evidence="1">
    <location>
        <begin position="39"/>
        <end position="61"/>
    </location>
</feature>
<reference evidence="2 3" key="1">
    <citation type="submission" date="2017-12" db="EMBL/GenBank/DDBJ databases">
        <title>Hemimetabolous genomes reveal molecular basis of termite eusociality.</title>
        <authorList>
            <person name="Harrison M.C."/>
            <person name="Jongepier E."/>
            <person name="Robertson H.M."/>
            <person name="Arning N."/>
            <person name="Bitard-Feildel T."/>
            <person name="Chao H."/>
            <person name="Childers C.P."/>
            <person name="Dinh H."/>
            <person name="Doddapaneni H."/>
            <person name="Dugan S."/>
            <person name="Gowin J."/>
            <person name="Greiner C."/>
            <person name="Han Y."/>
            <person name="Hu H."/>
            <person name="Hughes D.S.T."/>
            <person name="Huylmans A.-K."/>
            <person name="Kemena C."/>
            <person name="Kremer L.P.M."/>
            <person name="Lee S.L."/>
            <person name="Lopez-Ezquerra A."/>
            <person name="Mallet L."/>
            <person name="Monroy-Kuhn J.M."/>
            <person name="Moser A."/>
            <person name="Murali S.C."/>
            <person name="Muzny D.M."/>
            <person name="Otani S."/>
            <person name="Piulachs M.-D."/>
            <person name="Poelchau M."/>
            <person name="Qu J."/>
            <person name="Schaub F."/>
            <person name="Wada-Katsumata A."/>
            <person name="Worley K.C."/>
            <person name="Xie Q."/>
            <person name="Ylla G."/>
            <person name="Poulsen M."/>
            <person name="Gibbs R.A."/>
            <person name="Schal C."/>
            <person name="Richards S."/>
            <person name="Belles X."/>
            <person name="Korb J."/>
            <person name="Bornberg-Bauer E."/>
        </authorList>
    </citation>
    <scope>NUCLEOTIDE SEQUENCE [LARGE SCALE GENOMIC DNA]</scope>
    <source>
        <tissue evidence="2">Whole body</tissue>
    </source>
</reference>
<proteinExistence type="predicted"/>